<comment type="pathway">
    <text evidence="7">Amino-acid biosynthesis; D-alanine biosynthesis; D-alanine from L-alanine: step 1/1.</text>
</comment>
<dbReference type="KEGG" id="ccs:CCNA_01733"/>
<dbReference type="GO" id="GO:0030170">
    <property type="term" value="F:pyridoxal phosphate binding"/>
    <property type="evidence" value="ECO:0007669"/>
    <property type="project" value="UniProtKB-UniRule"/>
</dbReference>
<comment type="catalytic activity">
    <reaction evidence="1 7">
        <text>L-alanine = D-alanine</text>
        <dbReference type="Rhea" id="RHEA:20249"/>
        <dbReference type="ChEBI" id="CHEBI:57416"/>
        <dbReference type="ChEBI" id="CHEBI:57972"/>
        <dbReference type="EC" id="5.1.1.1"/>
    </reaction>
</comment>
<dbReference type="Gene3D" id="2.40.37.10">
    <property type="entry name" value="Lyase, Ornithine Decarboxylase, Chain A, domain 1"/>
    <property type="match status" value="1"/>
</dbReference>
<dbReference type="GeneID" id="7331198"/>
<dbReference type="UniPathway" id="UPA00042">
    <property type="reaction ID" value="UER00497"/>
</dbReference>
<dbReference type="CDD" id="cd00430">
    <property type="entry name" value="PLPDE_III_AR"/>
    <property type="match status" value="1"/>
</dbReference>
<dbReference type="Pfam" id="PF01168">
    <property type="entry name" value="Ala_racemase_N"/>
    <property type="match status" value="1"/>
</dbReference>
<dbReference type="OrthoDB" id="9813814at2"/>
<dbReference type="NCBIfam" id="TIGR00492">
    <property type="entry name" value="alr"/>
    <property type="match status" value="1"/>
</dbReference>
<dbReference type="InterPro" id="IPR009006">
    <property type="entry name" value="Ala_racemase/Decarboxylase_C"/>
</dbReference>
<dbReference type="InterPro" id="IPR000821">
    <property type="entry name" value="Ala_racemase"/>
</dbReference>
<dbReference type="Proteomes" id="UP000001364">
    <property type="component" value="Chromosome"/>
</dbReference>
<accession>A0A0H3C843</accession>
<feature type="binding site" evidence="7 9">
    <location>
        <position position="135"/>
    </location>
    <ligand>
        <name>substrate</name>
    </ligand>
</feature>
<dbReference type="SUPFAM" id="SSF50621">
    <property type="entry name" value="Alanine racemase C-terminal domain-like"/>
    <property type="match status" value="1"/>
</dbReference>
<dbReference type="AlphaFoldDB" id="A0A0H3C843"/>
<evidence type="ECO:0000256" key="3">
    <source>
        <dbReference type="ARBA" id="ARBA00007880"/>
    </source>
</evidence>
<dbReference type="HAMAP" id="MF_01201">
    <property type="entry name" value="Ala_racemase"/>
    <property type="match status" value="1"/>
</dbReference>
<evidence type="ECO:0000256" key="8">
    <source>
        <dbReference type="PIRSR" id="PIRSR600821-50"/>
    </source>
</evidence>
<evidence type="ECO:0000256" key="4">
    <source>
        <dbReference type="ARBA" id="ARBA00013089"/>
    </source>
</evidence>
<dbReference type="PANTHER" id="PTHR30511">
    <property type="entry name" value="ALANINE RACEMASE"/>
    <property type="match status" value="1"/>
</dbReference>
<dbReference type="PRINTS" id="PR00992">
    <property type="entry name" value="ALARACEMASE"/>
</dbReference>
<dbReference type="EC" id="5.1.1.1" evidence="4 7"/>
<dbReference type="RefSeq" id="YP_002517106.1">
    <property type="nucleotide sequence ID" value="NC_011916.1"/>
</dbReference>
<organism evidence="11 12">
    <name type="scientific">Caulobacter vibrioides (strain NA1000 / CB15N)</name>
    <name type="common">Caulobacter crescentus</name>
    <dbReference type="NCBI Taxonomy" id="565050"/>
    <lineage>
        <taxon>Bacteria</taxon>
        <taxon>Pseudomonadati</taxon>
        <taxon>Pseudomonadota</taxon>
        <taxon>Alphaproteobacteria</taxon>
        <taxon>Caulobacterales</taxon>
        <taxon>Caulobacteraceae</taxon>
        <taxon>Caulobacter</taxon>
    </lineage>
</organism>
<name>A0A0H3C843_CAUVN</name>
<evidence type="ECO:0000259" key="10">
    <source>
        <dbReference type="SMART" id="SM01005"/>
    </source>
</evidence>
<proteinExistence type="inferred from homology"/>
<dbReference type="PATRIC" id="fig|565050.3.peg.1709"/>
<sequence>MTDAQDTRITIDLDALAHNYAALRARAGDAEVAPAVKADAYGLGAAPVADRLWAEGARSFYVARLAEGVALRRSLGDREATIYVLDGATPGSGEALEGAQLVPVLNSLPQVEAWNVQARSGRLRAALHIDTGMNRLGLRPEELKVLVGSFDRLKRLDVELVVSHLACADTPEHPLNATQLARFQEAAALLPGVRRSLANSGGLFLGEAYRFDQTRPGVSLYGGGPEGRPHPEIRAVATVEAPILQVRVVPRGESIGYGAGWTASDNTRVAIVAAGYADGVPRAAFPRGEVWFDGARRPMLGRVSMDLIAVDVTDCDAARPGAMVELFGANLPVDDAADAAGTSAYERLTRLTLRGVRRYVGGAR</sequence>
<dbReference type="GO" id="GO:0030632">
    <property type="term" value="P:D-alanine biosynthetic process"/>
    <property type="evidence" value="ECO:0007669"/>
    <property type="project" value="UniProtKB-UniRule"/>
</dbReference>
<evidence type="ECO:0000256" key="5">
    <source>
        <dbReference type="ARBA" id="ARBA00022898"/>
    </source>
</evidence>
<feature type="active site" description="Proton acceptor; specific for L-alanine" evidence="7">
    <location>
        <position position="257"/>
    </location>
</feature>
<dbReference type="EMBL" id="CP001340">
    <property type="protein sequence ID" value="ACL95198.1"/>
    <property type="molecule type" value="Genomic_DNA"/>
</dbReference>
<dbReference type="HOGENOM" id="CLU_028393_1_1_5"/>
<feature type="modified residue" description="N6-(pyridoxal phosphate)lysine" evidence="7 8">
    <location>
        <position position="37"/>
    </location>
</feature>
<keyword evidence="5 7" id="KW-0663">Pyridoxal phosphate</keyword>
<protein>
    <recommendedName>
        <fullName evidence="4 7">Alanine racemase</fullName>
        <ecNumber evidence="4 7">5.1.1.1</ecNumber>
    </recommendedName>
</protein>
<dbReference type="InterPro" id="IPR011079">
    <property type="entry name" value="Ala_racemase_C"/>
</dbReference>
<comment type="function">
    <text evidence="7">Catalyzes the interconversion of L-alanine and D-alanine. May also act on other amino acids.</text>
</comment>
<dbReference type="PANTHER" id="PTHR30511:SF0">
    <property type="entry name" value="ALANINE RACEMASE, CATABOLIC-RELATED"/>
    <property type="match status" value="1"/>
</dbReference>
<evidence type="ECO:0000256" key="1">
    <source>
        <dbReference type="ARBA" id="ARBA00000316"/>
    </source>
</evidence>
<evidence type="ECO:0000313" key="12">
    <source>
        <dbReference type="Proteomes" id="UP000001364"/>
    </source>
</evidence>
<dbReference type="SMR" id="A0A0H3C843"/>
<dbReference type="SMART" id="SM01005">
    <property type="entry name" value="Ala_racemase_C"/>
    <property type="match status" value="1"/>
</dbReference>
<evidence type="ECO:0000256" key="2">
    <source>
        <dbReference type="ARBA" id="ARBA00001933"/>
    </source>
</evidence>
<feature type="domain" description="Alanine racemase C-terminal" evidence="10">
    <location>
        <begin position="236"/>
        <end position="360"/>
    </location>
</feature>
<dbReference type="InterPro" id="IPR001608">
    <property type="entry name" value="Ala_racemase_N"/>
</dbReference>
<gene>
    <name evidence="11" type="ordered locus">CCNA_01733</name>
</gene>
<dbReference type="RefSeq" id="WP_010919534.1">
    <property type="nucleotide sequence ID" value="NC_011916.1"/>
</dbReference>
<evidence type="ECO:0000256" key="9">
    <source>
        <dbReference type="PIRSR" id="PIRSR600821-52"/>
    </source>
</evidence>
<dbReference type="SUPFAM" id="SSF51419">
    <property type="entry name" value="PLP-binding barrel"/>
    <property type="match status" value="1"/>
</dbReference>
<dbReference type="Gene3D" id="3.20.20.10">
    <property type="entry name" value="Alanine racemase"/>
    <property type="match status" value="1"/>
</dbReference>
<evidence type="ECO:0000313" key="11">
    <source>
        <dbReference type="EMBL" id="ACL95198.1"/>
    </source>
</evidence>
<dbReference type="PROSITE" id="PS00395">
    <property type="entry name" value="ALANINE_RACEMASE"/>
    <property type="match status" value="1"/>
</dbReference>
<evidence type="ECO:0000256" key="6">
    <source>
        <dbReference type="ARBA" id="ARBA00023235"/>
    </source>
</evidence>
<reference evidence="11 12" key="1">
    <citation type="journal article" date="2010" name="J. Bacteriol.">
        <title>The genetic basis of laboratory adaptation in Caulobacter crescentus.</title>
        <authorList>
            <person name="Marks M.E."/>
            <person name="Castro-Rojas C.M."/>
            <person name="Teiling C."/>
            <person name="Du L."/>
            <person name="Kapatral V."/>
            <person name="Walunas T.L."/>
            <person name="Crosson S."/>
        </authorList>
    </citation>
    <scope>NUCLEOTIDE SEQUENCE [LARGE SCALE GENOMIC DNA]</scope>
    <source>
        <strain evidence="12">NA1000 / CB15N</strain>
    </source>
</reference>
<dbReference type="GO" id="GO:0008784">
    <property type="term" value="F:alanine racemase activity"/>
    <property type="evidence" value="ECO:0007669"/>
    <property type="project" value="UniProtKB-UniRule"/>
</dbReference>
<dbReference type="PhylomeDB" id="A0A0H3C843"/>
<feature type="active site" description="Proton acceptor; specific for D-alanine" evidence="7">
    <location>
        <position position="37"/>
    </location>
</feature>
<dbReference type="GO" id="GO:0005829">
    <property type="term" value="C:cytosol"/>
    <property type="evidence" value="ECO:0007669"/>
    <property type="project" value="TreeGrafter"/>
</dbReference>
<dbReference type="InterPro" id="IPR029066">
    <property type="entry name" value="PLP-binding_barrel"/>
</dbReference>
<comment type="similarity">
    <text evidence="3 7">Belongs to the alanine racemase family.</text>
</comment>
<comment type="cofactor">
    <cofactor evidence="2 7 8">
        <name>pyridoxal 5'-phosphate</name>
        <dbReference type="ChEBI" id="CHEBI:597326"/>
    </cofactor>
</comment>
<feature type="binding site" evidence="7 9">
    <location>
        <position position="305"/>
    </location>
    <ligand>
        <name>substrate</name>
    </ligand>
</feature>
<keyword evidence="6 7" id="KW-0413">Isomerase</keyword>
<dbReference type="InterPro" id="IPR020622">
    <property type="entry name" value="Ala_racemase_pyridoxalP-BS"/>
</dbReference>
<dbReference type="Pfam" id="PF00842">
    <property type="entry name" value="Ala_racemase_C"/>
    <property type="match status" value="1"/>
</dbReference>
<keyword evidence="12" id="KW-1185">Reference proteome</keyword>
<evidence type="ECO:0000256" key="7">
    <source>
        <dbReference type="HAMAP-Rule" id="MF_01201"/>
    </source>
</evidence>